<protein>
    <submittedName>
        <fullName evidence="3">Proteinase inhibitor I4 serpin</fullName>
    </submittedName>
</protein>
<dbReference type="SMART" id="SM00093">
    <property type="entry name" value="SERPIN"/>
    <property type="match status" value="1"/>
</dbReference>
<reference evidence="3 4" key="1">
    <citation type="journal article" date="2010" name="Stand. Genomic Sci.">
        <title>Complete genome sequence of Methanoplanus petrolearius type strain (SEBR 4847).</title>
        <authorList>
            <person name="Brambilla E."/>
            <person name="Djao O.D."/>
            <person name="Daligault H."/>
            <person name="Lapidus A."/>
            <person name="Lucas S."/>
            <person name="Hammon N."/>
            <person name="Nolan M."/>
            <person name="Tice H."/>
            <person name="Cheng J.F."/>
            <person name="Han C."/>
            <person name="Tapia R."/>
            <person name="Goodwin L."/>
            <person name="Pitluck S."/>
            <person name="Liolios K."/>
            <person name="Ivanova N."/>
            <person name="Mavromatis K."/>
            <person name="Mikhailova N."/>
            <person name="Pati A."/>
            <person name="Chen A."/>
            <person name="Palaniappan K."/>
            <person name="Land M."/>
            <person name="Hauser L."/>
            <person name="Chang Y.J."/>
            <person name="Jeffries C.D."/>
            <person name="Rohde M."/>
            <person name="Spring S."/>
            <person name="Sikorski J."/>
            <person name="Goker M."/>
            <person name="Woyke T."/>
            <person name="Bristow J."/>
            <person name="Eisen J.A."/>
            <person name="Markowitz V."/>
            <person name="Hugenholtz P."/>
            <person name="Kyrpides N.C."/>
            <person name="Klenk H.P."/>
        </authorList>
    </citation>
    <scope>NUCLEOTIDE SEQUENCE [LARGE SCALE GENOMIC DNA]</scope>
    <source>
        <strain evidence="4">DSM 11571 / OCM 486 / SEBR 4847</strain>
    </source>
</reference>
<gene>
    <name evidence="3" type="ordered locus">Mpet_1013</name>
</gene>
<sequence length="433" mass="47524" precursor="true">MKHLKPTAITAIFLVILCTFLAGCTGTPDSAGTETATPTPVQNVTETGSAVESVVDANDMFAFDIYKKLASEESKDDNLFLSPFSISSALALTYEGAKGETADQIKSVFYFPENIDTLRCGYQDVNAGINAGDPDYELSIANALWAEETYPFLEDYINTAETYYSANTTNLDFINQPEESRVTINDWVAGKTNNKIEDLIPEGMIDSMTRLVITNAIYFKGTWVLQFDKNMTTEADFTTPSGETVTVEMMQRTDDDAIYGYSETDDLQVLEMPYENESGKKLSMIVLLPKENDLKAAEDVLTEDKFKEITGSIESQQVKVYFPKFKLETEYQLSDTLSEMGMPVAFTGSADFSGMDGTTGLSISDVVHKAYVEVNEEGTEAAAATAVVMRLTAVAGEDITPVFVADHPFIFMIQDDETGNILFIGRISNPSSA</sequence>
<dbReference type="InterPro" id="IPR036186">
    <property type="entry name" value="Serpin_sf"/>
</dbReference>
<dbReference type="Gene3D" id="2.30.39.10">
    <property type="entry name" value="Alpha-1-antitrypsin, domain 1"/>
    <property type="match status" value="1"/>
</dbReference>
<dbReference type="Gene3D" id="3.30.497.10">
    <property type="entry name" value="Antithrombin, subunit I, domain 2"/>
    <property type="match status" value="1"/>
</dbReference>
<dbReference type="STRING" id="679926.Mpet_1013"/>
<keyword evidence="4" id="KW-1185">Reference proteome</keyword>
<dbReference type="GO" id="GO:0005615">
    <property type="term" value="C:extracellular space"/>
    <property type="evidence" value="ECO:0007669"/>
    <property type="project" value="InterPro"/>
</dbReference>
<dbReference type="SUPFAM" id="SSF56574">
    <property type="entry name" value="Serpins"/>
    <property type="match status" value="1"/>
</dbReference>
<dbReference type="PANTHER" id="PTHR11461">
    <property type="entry name" value="SERINE PROTEASE INHIBITOR, SERPIN"/>
    <property type="match status" value="1"/>
</dbReference>
<proteinExistence type="inferred from homology"/>
<dbReference type="KEGG" id="mpi:Mpet_1013"/>
<dbReference type="PROSITE" id="PS00284">
    <property type="entry name" value="SERPIN"/>
    <property type="match status" value="1"/>
</dbReference>
<dbReference type="PROSITE" id="PS51257">
    <property type="entry name" value="PROKAR_LIPOPROTEIN"/>
    <property type="match status" value="1"/>
</dbReference>
<dbReference type="InterPro" id="IPR023796">
    <property type="entry name" value="Serpin_dom"/>
</dbReference>
<dbReference type="InterPro" id="IPR042185">
    <property type="entry name" value="Serpin_sf_2"/>
</dbReference>
<dbReference type="InterPro" id="IPR042178">
    <property type="entry name" value="Serpin_sf_1"/>
</dbReference>
<dbReference type="PANTHER" id="PTHR11461:SF211">
    <property type="entry name" value="GH10112P-RELATED"/>
    <property type="match status" value="1"/>
</dbReference>
<dbReference type="GO" id="GO:0004867">
    <property type="term" value="F:serine-type endopeptidase inhibitor activity"/>
    <property type="evidence" value="ECO:0007669"/>
    <property type="project" value="InterPro"/>
</dbReference>
<comment type="similarity">
    <text evidence="1">Belongs to the serpin family.</text>
</comment>
<feature type="domain" description="Serpin" evidence="2">
    <location>
        <begin position="63"/>
        <end position="430"/>
    </location>
</feature>
<dbReference type="Pfam" id="PF00079">
    <property type="entry name" value="Serpin"/>
    <property type="match status" value="1"/>
</dbReference>
<organism evidence="3 4">
    <name type="scientific">Methanolacinia petrolearia (strain DSM 11571 / OCM 486 / SEBR 4847)</name>
    <name type="common">Methanoplanus petrolearius</name>
    <dbReference type="NCBI Taxonomy" id="679926"/>
    <lineage>
        <taxon>Archaea</taxon>
        <taxon>Methanobacteriati</taxon>
        <taxon>Methanobacteriota</taxon>
        <taxon>Stenosarchaea group</taxon>
        <taxon>Methanomicrobia</taxon>
        <taxon>Methanomicrobiales</taxon>
        <taxon>Methanomicrobiaceae</taxon>
        <taxon>Methanolacinia</taxon>
    </lineage>
</organism>
<dbReference type="InterPro" id="IPR000215">
    <property type="entry name" value="Serpin_fam"/>
</dbReference>
<dbReference type="RefSeq" id="WP_013328958.1">
    <property type="nucleotide sequence ID" value="NC_014507.1"/>
</dbReference>
<evidence type="ECO:0000256" key="1">
    <source>
        <dbReference type="RuleBase" id="RU000411"/>
    </source>
</evidence>
<dbReference type="GeneID" id="9743477"/>
<accession>E1RK57</accession>
<name>E1RK57_METP4</name>
<dbReference type="Proteomes" id="UP000006565">
    <property type="component" value="Chromosome"/>
</dbReference>
<dbReference type="HOGENOM" id="CLU_023330_0_1_2"/>
<dbReference type="OrthoDB" id="371710at2157"/>
<dbReference type="CDD" id="cd19590">
    <property type="entry name" value="serpin_thermopin-like"/>
    <property type="match status" value="1"/>
</dbReference>
<dbReference type="eggNOG" id="arCOG04933">
    <property type="taxonomic scope" value="Archaea"/>
</dbReference>
<dbReference type="EMBL" id="CP002117">
    <property type="protein sequence ID" value="ADN35780.1"/>
    <property type="molecule type" value="Genomic_DNA"/>
</dbReference>
<dbReference type="InterPro" id="IPR023795">
    <property type="entry name" value="Serpin_CS"/>
</dbReference>
<evidence type="ECO:0000259" key="2">
    <source>
        <dbReference type="SMART" id="SM00093"/>
    </source>
</evidence>
<evidence type="ECO:0000313" key="4">
    <source>
        <dbReference type="Proteomes" id="UP000006565"/>
    </source>
</evidence>
<dbReference type="MEROPS" id="I04.089"/>
<dbReference type="AlphaFoldDB" id="E1RK57"/>
<evidence type="ECO:0000313" key="3">
    <source>
        <dbReference type="EMBL" id="ADN35780.1"/>
    </source>
</evidence>